<evidence type="ECO:0000256" key="2">
    <source>
        <dbReference type="SAM" id="SignalP"/>
    </source>
</evidence>
<evidence type="ECO:0000313" key="4">
    <source>
        <dbReference type="Proteomes" id="UP001374535"/>
    </source>
</evidence>
<protein>
    <recommendedName>
        <fullName evidence="5">Heparanase-like protein 1</fullName>
    </recommendedName>
</protein>
<dbReference type="PANTHER" id="PTHR14363">
    <property type="entry name" value="HEPARANASE-RELATED"/>
    <property type="match status" value="1"/>
</dbReference>
<feature type="chain" id="PRO_5043034318" description="Heparanase-like protein 1" evidence="2">
    <location>
        <begin position="20"/>
        <end position="660"/>
    </location>
</feature>
<accession>A0AAQ3P7E5</accession>
<dbReference type="Pfam" id="PF03662">
    <property type="entry name" value="Glyco_hydro_79n"/>
    <property type="match status" value="2"/>
</dbReference>
<dbReference type="Proteomes" id="UP001374535">
    <property type="component" value="Chromosome 2"/>
</dbReference>
<dbReference type="InterPro" id="IPR017853">
    <property type="entry name" value="GH"/>
</dbReference>
<dbReference type="GO" id="GO:0004566">
    <property type="term" value="F:beta-glucuronidase activity"/>
    <property type="evidence" value="ECO:0007669"/>
    <property type="project" value="TreeGrafter"/>
</dbReference>
<dbReference type="AlphaFoldDB" id="A0AAQ3P7E5"/>
<dbReference type="Gene3D" id="3.20.20.80">
    <property type="entry name" value="Glycosidases"/>
    <property type="match status" value="2"/>
</dbReference>
<evidence type="ECO:0008006" key="5">
    <source>
        <dbReference type="Google" id="ProtNLM"/>
    </source>
</evidence>
<evidence type="ECO:0000256" key="1">
    <source>
        <dbReference type="ARBA" id="ARBA00009800"/>
    </source>
</evidence>
<name>A0AAQ3P7E5_VIGMU</name>
<evidence type="ECO:0000313" key="3">
    <source>
        <dbReference type="EMBL" id="WVZ21263.1"/>
    </source>
</evidence>
<comment type="similarity">
    <text evidence="1">Belongs to the glycosyl hydrolase 79 family.</text>
</comment>
<dbReference type="GO" id="GO:0016020">
    <property type="term" value="C:membrane"/>
    <property type="evidence" value="ECO:0007669"/>
    <property type="project" value="InterPro"/>
</dbReference>
<proteinExistence type="inferred from homology"/>
<sequence>MRFHLALFLLLASVQANLSQDIEHGSLLVDGAQTKAETGDNFICATIDWWPHDKCDYNHCPWGYSSVVNLDLSRPFLAKAIQELKPLRIRLGGSLQDQVIYDVGSLKSPCHPLQKIEGGLFGFSKGCLHMKRWDELNQFFNETGAIVTFGLNALHGKHQISHNVWEGAWDPTNAYDFIKYTVSKGYKIDSWELGNELSGKGIGASVGVAQYGKDLIKLKQILGTLYENSNFKPSLVAPGGFYERQWYDRLLQVSGSGIINVLTHHLYNLGPEPLVQIINVQKRLRIIVLAEDHINDAGKIEQLVSEKRILLKERRMNTKVKFFVARIINLLNRGKVVFGFKHSLQEILMLTLQSKILLKEMKRQAFPTHKRHVLAAPHLLDYLHSHRKIVMLIMNGSDEHLERKILDPERLSRVKSIFGNLSETIQTYGPWASAWVGEAGGAYNSGGNHVSNTFLNTFWYLDQLGIASSYNTKVYCRQTLIGGNYGLLNTTTLTPNPDYYRQVLAVSSDVSSPFLRAYAHCSKDRVGVTLLLINLSNETRFTLTIRNPVSASIENEVATNIHKENSFFDKLKKTFSWVGTKGSEVTFREEYHLTPKDGYLKSQTMVLNGIPLELTDQGDLPELDPVSSNVRSPIYITPLSIAFIVYPNFDAPACATQRKH</sequence>
<dbReference type="SUPFAM" id="SSF51445">
    <property type="entry name" value="(Trans)glycosidases"/>
    <property type="match status" value="2"/>
</dbReference>
<keyword evidence="4" id="KW-1185">Reference proteome</keyword>
<reference evidence="3 4" key="1">
    <citation type="journal article" date="2023" name="Life. Sci Alliance">
        <title>Evolutionary insights into 3D genome organization and epigenetic landscape of Vigna mungo.</title>
        <authorList>
            <person name="Junaid A."/>
            <person name="Singh B."/>
            <person name="Bhatia S."/>
        </authorList>
    </citation>
    <scope>NUCLEOTIDE SEQUENCE [LARGE SCALE GENOMIC DNA]</scope>
    <source>
        <strain evidence="3">Urdbean</strain>
    </source>
</reference>
<feature type="signal peptide" evidence="2">
    <location>
        <begin position="1"/>
        <end position="19"/>
    </location>
</feature>
<dbReference type="InterPro" id="IPR005199">
    <property type="entry name" value="Glyco_hydro_79"/>
</dbReference>
<dbReference type="GO" id="GO:0009505">
    <property type="term" value="C:plant-type cell wall"/>
    <property type="evidence" value="ECO:0007669"/>
    <property type="project" value="TreeGrafter"/>
</dbReference>
<organism evidence="3 4">
    <name type="scientific">Vigna mungo</name>
    <name type="common">Black gram</name>
    <name type="synonym">Phaseolus mungo</name>
    <dbReference type="NCBI Taxonomy" id="3915"/>
    <lineage>
        <taxon>Eukaryota</taxon>
        <taxon>Viridiplantae</taxon>
        <taxon>Streptophyta</taxon>
        <taxon>Embryophyta</taxon>
        <taxon>Tracheophyta</taxon>
        <taxon>Spermatophyta</taxon>
        <taxon>Magnoliopsida</taxon>
        <taxon>eudicotyledons</taxon>
        <taxon>Gunneridae</taxon>
        <taxon>Pentapetalae</taxon>
        <taxon>rosids</taxon>
        <taxon>fabids</taxon>
        <taxon>Fabales</taxon>
        <taxon>Fabaceae</taxon>
        <taxon>Papilionoideae</taxon>
        <taxon>50 kb inversion clade</taxon>
        <taxon>NPAAA clade</taxon>
        <taxon>indigoferoid/millettioid clade</taxon>
        <taxon>Phaseoleae</taxon>
        <taxon>Vigna</taxon>
    </lineage>
</organism>
<gene>
    <name evidence="3" type="ORF">V8G54_008585</name>
</gene>
<dbReference type="PANTHER" id="PTHR14363:SF31">
    <property type="entry name" value="GLYCOSIDE HYDROLASE FAMILY 79 AMINO-TERMINAL DOMAIN PROTEIN"/>
    <property type="match status" value="1"/>
</dbReference>
<keyword evidence="2" id="KW-0732">Signal</keyword>
<dbReference type="EMBL" id="CP144699">
    <property type="protein sequence ID" value="WVZ21263.1"/>
    <property type="molecule type" value="Genomic_DNA"/>
</dbReference>